<comment type="caution">
    <text evidence="1">The sequence shown here is derived from an EMBL/GenBank/DDBJ whole genome shotgun (WGS) entry which is preliminary data.</text>
</comment>
<gene>
    <name evidence="1" type="ORF">ACFQ19_00220</name>
</gene>
<protein>
    <submittedName>
        <fullName evidence="1">Uncharacterized protein</fullName>
    </submittedName>
</protein>
<organism evidence="1 2">
    <name type="scientific">Oceanobacillus locisalsi</name>
    <dbReference type="NCBI Taxonomy" id="546107"/>
    <lineage>
        <taxon>Bacteria</taxon>
        <taxon>Bacillati</taxon>
        <taxon>Bacillota</taxon>
        <taxon>Bacilli</taxon>
        <taxon>Bacillales</taxon>
        <taxon>Bacillaceae</taxon>
        <taxon>Oceanobacillus</taxon>
    </lineage>
</organism>
<evidence type="ECO:0000313" key="1">
    <source>
        <dbReference type="EMBL" id="MFD1064436.1"/>
    </source>
</evidence>
<sequence>MVGNQVILKNELNVSFVDNSTHVVYEEWETDIVIDFIEYSTSSQNIYPTLNIDQSRANYDYEGQLFQTINPNGSRWVATPLRISNDGHSNFEVIAYDSSNGEFKINLKTPMILPGGSRLAFKHNDEPTENHTVTYKVIYREV</sequence>
<dbReference type="RefSeq" id="WP_379589837.1">
    <property type="nucleotide sequence ID" value="NZ_JBHTKK010000001.1"/>
</dbReference>
<name>A0ABW3NDS5_9BACI</name>
<accession>A0ABW3NDS5</accession>
<dbReference type="EMBL" id="JBHTKK010000001">
    <property type="protein sequence ID" value="MFD1064436.1"/>
    <property type="molecule type" value="Genomic_DNA"/>
</dbReference>
<reference evidence="2" key="1">
    <citation type="journal article" date="2019" name="Int. J. Syst. Evol. Microbiol.">
        <title>The Global Catalogue of Microorganisms (GCM) 10K type strain sequencing project: providing services to taxonomists for standard genome sequencing and annotation.</title>
        <authorList>
            <consortium name="The Broad Institute Genomics Platform"/>
            <consortium name="The Broad Institute Genome Sequencing Center for Infectious Disease"/>
            <person name="Wu L."/>
            <person name="Ma J."/>
        </authorList>
    </citation>
    <scope>NUCLEOTIDE SEQUENCE [LARGE SCALE GENOMIC DNA]</scope>
    <source>
        <strain evidence="2">CCUG 56608</strain>
    </source>
</reference>
<dbReference type="Proteomes" id="UP001597041">
    <property type="component" value="Unassembled WGS sequence"/>
</dbReference>
<keyword evidence="2" id="KW-1185">Reference proteome</keyword>
<proteinExistence type="predicted"/>
<evidence type="ECO:0000313" key="2">
    <source>
        <dbReference type="Proteomes" id="UP001597041"/>
    </source>
</evidence>